<gene>
    <name evidence="1" type="ORF">L3Y34_005911</name>
</gene>
<evidence type="ECO:0000313" key="2">
    <source>
        <dbReference type="Proteomes" id="UP000827892"/>
    </source>
</evidence>
<name>A0AAE8ZWG0_CAEBR</name>
<reference evidence="1 2" key="1">
    <citation type="submission" date="2022-02" db="EMBL/GenBank/DDBJ databases">
        <title>Chromosome-level reference genomes for two strains of Caenorhabditis briggsae: an improved platform for comparative genomics.</title>
        <authorList>
            <person name="Stevens L."/>
            <person name="Andersen E.C."/>
        </authorList>
    </citation>
    <scope>NUCLEOTIDE SEQUENCE [LARGE SCALE GENOMIC DNA]</scope>
    <source>
        <strain evidence="1">QX1410_ONT</strain>
        <tissue evidence="1">Whole-organism</tissue>
    </source>
</reference>
<accession>A0AAE8ZWG0</accession>
<organism evidence="1 2">
    <name type="scientific">Caenorhabditis briggsae</name>
    <dbReference type="NCBI Taxonomy" id="6238"/>
    <lineage>
        <taxon>Eukaryota</taxon>
        <taxon>Metazoa</taxon>
        <taxon>Ecdysozoa</taxon>
        <taxon>Nematoda</taxon>
        <taxon>Chromadorea</taxon>
        <taxon>Rhabditida</taxon>
        <taxon>Rhabditina</taxon>
        <taxon>Rhabditomorpha</taxon>
        <taxon>Rhabditoidea</taxon>
        <taxon>Rhabditidae</taxon>
        <taxon>Peloderinae</taxon>
        <taxon>Caenorhabditis</taxon>
    </lineage>
</organism>
<dbReference type="AlphaFoldDB" id="A0AAE8ZWG0"/>
<dbReference type="EMBL" id="CP090895">
    <property type="protein sequence ID" value="ULT85854.1"/>
    <property type="molecule type" value="Genomic_DNA"/>
</dbReference>
<evidence type="ECO:0000313" key="1">
    <source>
        <dbReference type="EMBL" id="ULT85854.1"/>
    </source>
</evidence>
<sequence length="95" mass="11268">MKPGVEQSSRSNDSLAFFPTRLFTILFHFRKFVVSRIQSLLHLRLQHPFQSSIYRRNARDSNDEPPPKCVPRRRLDREDWDLLKPSLDCFSIPLV</sequence>
<dbReference type="Proteomes" id="UP000827892">
    <property type="component" value="Chromosome V"/>
</dbReference>
<proteinExistence type="predicted"/>
<protein>
    <submittedName>
        <fullName evidence="1">Uncharacterized protein</fullName>
    </submittedName>
</protein>